<reference evidence="3 4" key="1">
    <citation type="submission" date="2018-10" db="EMBL/GenBank/DDBJ databases">
        <title>Genomic Encyclopedia of Type Strains, Phase IV (KMG-IV): sequencing the most valuable type-strain genomes for metagenomic binning, comparative biology and taxonomic classification.</title>
        <authorList>
            <person name="Goeker M."/>
        </authorList>
    </citation>
    <scope>NUCLEOTIDE SEQUENCE [LARGE SCALE GENOMIC DNA]</scope>
    <source>
        <strain evidence="3 4">DSM 19791</strain>
    </source>
</reference>
<comment type="caution">
    <text evidence="3">The sequence shown here is derived from an EMBL/GenBank/DDBJ whole genome shotgun (WGS) entry which is preliminary data.</text>
</comment>
<keyword evidence="4" id="KW-1185">Reference proteome</keyword>
<feature type="domain" description="Glycosyltransferase subfamily 4-like N-terminal" evidence="2">
    <location>
        <begin position="26"/>
        <end position="154"/>
    </location>
</feature>
<evidence type="ECO:0000313" key="4">
    <source>
        <dbReference type="Proteomes" id="UP000276029"/>
    </source>
</evidence>
<gene>
    <name evidence="3" type="ORF">DFR51_0427</name>
</gene>
<proteinExistence type="predicted"/>
<dbReference type="PANTHER" id="PTHR12526:SF638">
    <property type="entry name" value="SPORE COAT PROTEIN SA"/>
    <property type="match status" value="1"/>
</dbReference>
<protein>
    <submittedName>
        <fullName evidence="3">Glycosyltransferase involved in cell wall biosynthesis</fullName>
    </submittedName>
</protein>
<dbReference type="SUPFAM" id="SSF53756">
    <property type="entry name" value="UDP-Glycosyltransferase/glycogen phosphorylase"/>
    <property type="match status" value="1"/>
</dbReference>
<evidence type="ECO:0000259" key="1">
    <source>
        <dbReference type="Pfam" id="PF00534"/>
    </source>
</evidence>
<sequence length="385" mass="42144">MPRPAPQLLIASRCARTMLSQRRALAHAAMRQGFKVIAVGEDTDNGRSARKLEREGIAFHAIPVRQGSLNPIALVLLILQFIKIFRKIKPDIFHAFTVKPVIAGMIAAKICGINVRVATIPGLGHGFLSKSKIISRTIICLYKISLSICDHIFFYNRHDQIIFAQLNIVNTKKTSIVNGSGVNTEYFKLSKMTKNTKVFKFLFIGRLIKEKGINDLIQAANIIKKNNRLISIYIVGEIDKNNPSTLTEKEIFLAKSMNIVHFEGQTDDVRPFIEAANAIVLPSYREGIPLVLLEGAAMGRPLVATNVPGCSDVVRPGETGYLVPAGDPEALAAAMMQMAENPSLARSMGDAARQDAIARFSAEAVSSVVLELYNALLARHSALDA</sequence>
<dbReference type="Proteomes" id="UP000276029">
    <property type="component" value="Unassembled WGS sequence"/>
</dbReference>
<dbReference type="CDD" id="cd03808">
    <property type="entry name" value="GT4_CapM-like"/>
    <property type="match status" value="1"/>
</dbReference>
<dbReference type="PANTHER" id="PTHR12526">
    <property type="entry name" value="GLYCOSYLTRANSFERASE"/>
    <property type="match status" value="1"/>
</dbReference>
<dbReference type="Pfam" id="PF00534">
    <property type="entry name" value="Glycos_transf_1"/>
    <property type="match status" value="1"/>
</dbReference>
<dbReference type="InterPro" id="IPR028098">
    <property type="entry name" value="Glyco_trans_4-like_N"/>
</dbReference>
<dbReference type="InterPro" id="IPR001296">
    <property type="entry name" value="Glyco_trans_1"/>
</dbReference>
<dbReference type="Pfam" id="PF13477">
    <property type="entry name" value="Glyco_trans_4_2"/>
    <property type="match status" value="1"/>
</dbReference>
<dbReference type="Gene3D" id="3.40.50.2000">
    <property type="entry name" value="Glycogen Phosphorylase B"/>
    <property type="match status" value="2"/>
</dbReference>
<dbReference type="RefSeq" id="WP_126494571.1">
    <property type="nucleotide sequence ID" value="NZ_AP018711.1"/>
</dbReference>
<evidence type="ECO:0000259" key="2">
    <source>
        <dbReference type="Pfam" id="PF13477"/>
    </source>
</evidence>
<name>A0ABX9T0F4_SPHMI</name>
<dbReference type="EMBL" id="RBWX01000007">
    <property type="protein sequence ID" value="RKS90885.1"/>
    <property type="molecule type" value="Genomic_DNA"/>
</dbReference>
<accession>A0ABX9T0F4</accession>
<evidence type="ECO:0000313" key="3">
    <source>
        <dbReference type="EMBL" id="RKS90885.1"/>
    </source>
</evidence>
<feature type="domain" description="Glycosyl transferase family 1" evidence="1">
    <location>
        <begin position="192"/>
        <end position="354"/>
    </location>
</feature>
<organism evidence="3 4">
    <name type="scientific">Sphingosinicella microcystinivorans</name>
    <dbReference type="NCBI Taxonomy" id="335406"/>
    <lineage>
        <taxon>Bacteria</taxon>
        <taxon>Pseudomonadati</taxon>
        <taxon>Pseudomonadota</taxon>
        <taxon>Alphaproteobacteria</taxon>
        <taxon>Sphingomonadales</taxon>
        <taxon>Sphingosinicellaceae</taxon>
        <taxon>Sphingosinicella</taxon>
    </lineage>
</organism>